<gene>
    <name evidence="1" type="ORF">MLD38_018005</name>
</gene>
<organism evidence="1 2">
    <name type="scientific">Melastoma candidum</name>
    <dbReference type="NCBI Taxonomy" id="119954"/>
    <lineage>
        <taxon>Eukaryota</taxon>
        <taxon>Viridiplantae</taxon>
        <taxon>Streptophyta</taxon>
        <taxon>Embryophyta</taxon>
        <taxon>Tracheophyta</taxon>
        <taxon>Spermatophyta</taxon>
        <taxon>Magnoliopsida</taxon>
        <taxon>eudicotyledons</taxon>
        <taxon>Gunneridae</taxon>
        <taxon>Pentapetalae</taxon>
        <taxon>rosids</taxon>
        <taxon>malvids</taxon>
        <taxon>Myrtales</taxon>
        <taxon>Melastomataceae</taxon>
        <taxon>Melastomatoideae</taxon>
        <taxon>Melastomateae</taxon>
        <taxon>Melastoma</taxon>
    </lineage>
</organism>
<reference evidence="2" key="1">
    <citation type="journal article" date="2023" name="Front. Plant Sci.">
        <title>Chromosomal-level genome assembly of Melastoma candidum provides insights into trichome evolution.</title>
        <authorList>
            <person name="Zhong Y."/>
            <person name="Wu W."/>
            <person name="Sun C."/>
            <person name="Zou P."/>
            <person name="Liu Y."/>
            <person name="Dai S."/>
            <person name="Zhou R."/>
        </authorList>
    </citation>
    <scope>NUCLEOTIDE SEQUENCE [LARGE SCALE GENOMIC DNA]</scope>
</reference>
<accession>A0ACB9QSH9</accession>
<dbReference type="EMBL" id="CM042884">
    <property type="protein sequence ID" value="KAI4369580.1"/>
    <property type="molecule type" value="Genomic_DNA"/>
</dbReference>
<keyword evidence="2" id="KW-1185">Reference proteome</keyword>
<name>A0ACB9QSH9_9MYRT</name>
<proteinExistence type="predicted"/>
<sequence>MFITGENRQTSYQAGNWSKMTVGTFFACSTATGNDRQEPSPYCLLKPVSGLVTWDSYWGTEHISDLVAMAFLPVGNQPLTSQTCGHRWAVQEGERQSEREPTELGALDRSESGQPQGKGPFKESERLSEYSLVLPCRES</sequence>
<dbReference type="Proteomes" id="UP001057402">
    <property type="component" value="Chromosome 5"/>
</dbReference>
<evidence type="ECO:0000313" key="2">
    <source>
        <dbReference type="Proteomes" id="UP001057402"/>
    </source>
</evidence>
<protein>
    <submittedName>
        <fullName evidence="1">Uncharacterized protein</fullName>
    </submittedName>
</protein>
<evidence type="ECO:0000313" key="1">
    <source>
        <dbReference type="EMBL" id="KAI4369580.1"/>
    </source>
</evidence>
<comment type="caution">
    <text evidence="1">The sequence shown here is derived from an EMBL/GenBank/DDBJ whole genome shotgun (WGS) entry which is preliminary data.</text>
</comment>